<feature type="domain" description="FATC" evidence="10">
    <location>
        <begin position="2246"/>
        <end position="2278"/>
    </location>
</feature>
<dbReference type="EMBL" id="ASGP02000002">
    <property type="protein sequence ID" value="KAH9522771.1"/>
    <property type="molecule type" value="Genomic_DNA"/>
</dbReference>
<keyword evidence="12" id="KW-1185">Reference proteome</keyword>
<reference evidence="11" key="2">
    <citation type="journal article" date="2022" name="Res Sq">
        <title>Comparative Genomics Reveals Insights into the Divergent Evolution of Astigmatic Mites and Household Pest Adaptations.</title>
        <authorList>
            <person name="Xiong Q."/>
            <person name="Wan A.T.-Y."/>
            <person name="Liu X.-Y."/>
            <person name="Fung C.S.-H."/>
            <person name="Xiao X."/>
            <person name="Malainual N."/>
            <person name="Hou J."/>
            <person name="Wang L."/>
            <person name="Wang M."/>
            <person name="Yang K."/>
            <person name="Cui Y."/>
            <person name="Leung E."/>
            <person name="Nong W."/>
            <person name="Shin S.-K."/>
            <person name="Au S."/>
            <person name="Jeong K.Y."/>
            <person name="Chew F.T."/>
            <person name="Hui J."/>
            <person name="Leung T.F."/>
            <person name="Tungtrongchitr A."/>
            <person name="Zhong N."/>
            <person name="Liu Z."/>
            <person name="Tsui S."/>
        </authorList>
    </citation>
    <scope>NUCLEOTIDE SEQUENCE</scope>
    <source>
        <strain evidence="11">Derf</strain>
        <tissue evidence="11">Whole organism</tissue>
    </source>
</reference>
<dbReference type="PANTHER" id="PTHR11139:SF71">
    <property type="entry name" value="SERINE_THREONINE-PROTEIN KINASE SMG1"/>
    <property type="match status" value="1"/>
</dbReference>
<evidence type="ECO:0000256" key="3">
    <source>
        <dbReference type="ARBA" id="ARBA00022741"/>
    </source>
</evidence>
<reference evidence="11" key="1">
    <citation type="submission" date="2013-05" db="EMBL/GenBank/DDBJ databases">
        <authorList>
            <person name="Yim A.K.Y."/>
            <person name="Chan T.F."/>
            <person name="Ji K.M."/>
            <person name="Liu X.Y."/>
            <person name="Zhou J.W."/>
            <person name="Li R.Q."/>
            <person name="Yang K.Y."/>
            <person name="Li J."/>
            <person name="Li M."/>
            <person name="Law P.T.W."/>
            <person name="Wu Y.L."/>
            <person name="Cai Z.L."/>
            <person name="Qin H."/>
            <person name="Bao Y."/>
            <person name="Leung R.K.K."/>
            <person name="Ng P.K.S."/>
            <person name="Zou J."/>
            <person name="Zhong X.J."/>
            <person name="Ran P.X."/>
            <person name="Zhong N.S."/>
            <person name="Liu Z.G."/>
            <person name="Tsui S.K.W."/>
        </authorList>
    </citation>
    <scope>NUCLEOTIDE SEQUENCE</scope>
    <source>
        <strain evidence="11">Derf</strain>
        <tissue evidence="11">Whole organism</tissue>
    </source>
</reference>
<name>A0A922I8N6_DERFA</name>
<accession>A0A922I8N6</accession>
<dbReference type="EC" id="2.7.11.1" evidence="1"/>
<dbReference type="Pfam" id="PF00454">
    <property type="entry name" value="PI3_PI4_kinase"/>
    <property type="match status" value="1"/>
</dbReference>
<dbReference type="PROSITE" id="PS51190">
    <property type="entry name" value="FATC"/>
    <property type="match status" value="1"/>
</dbReference>
<evidence type="ECO:0000256" key="6">
    <source>
        <dbReference type="ARBA" id="ARBA00023161"/>
    </source>
</evidence>
<protein>
    <recommendedName>
        <fullName evidence="1">non-specific serine/threonine protein kinase</fullName>
        <ecNumber evidence="1">2.7.11.1</ecNumber>
    </recommendedName>
</protein>
<dbReference type="InterPro" id="IPR011009">
    <property type="entry name" value="Kinase-like_dom_sf"/>
</dbReference>
<feature type="region of interest" description="Disordered" evidence="8">
    <location>
        <begin position="2163"/>
        <end position="2218"/>
    </location>
</feature>
<proteinExistence type="predicted"/>
<evidence type="ECO:0000256" key="1">
    <source>
        <dbReference type="ARBA" id="ARBA00012513"/>
    </source>
</evidence>
<evidence type="ECO:0000259" key="9">
    <source>
        <dbReference type="PROSITE" id="PS50290"/>
    </source>
</evidence>
<feature type="domain" description="PI3K/PI4K catalytic" evidence="9">
    <location>
        <begin position="1811"/>
        <end position="2150"/>
    </location>
</feature>
<evidence type="ECO:0000313" key="11">
    <source>
        <dbReference type="EMBL" id="KAH9522771.1"/>
    </source>
</evidence>
<evidence type="ECO:0000256" key="4">
    <source>
        <dbReference type="ARBA" id="ARBA00022777"/>
    </source>
</evidence>
<dbReference type="Gene3D" id="1.10.1070.11">
    <property type="entry name" value="Phosphatidylinositol 3-/4-kinase, catalytic domain"/>
    <property type="match status" value="1"/>
</dbReference>
<dbReference type="PANTHER" id="PTHR11139">
    <property type="entry name" value="ATAXIA TELANGIECTASIA MUTATED ATM -RELATED"/>
    <property type="match status" value="1"/>
</dbReference>
<dbReference type="GO" id="GO:0005524">
    <property type="term" value="F:ATP binding"/>
    <property type="evidence" value="ECO:0007669"/>
    <property type="project" value="UniProtKB-KW"/>
</dbReference>
<dbReference type="InterPro" id="IPR031559">
    <property type="entry name" value="SMG1"/>
</dbReference>
<dbReference type="InterPro" id="IPR000403">
    <property type="entry name" value="PI3/4_kinase_cat_dom"/>
</dbReference>
<dbReference type="InterPro" id="IPR003152">
    <property type="entry name" value="FATC_dom"/>
</dbReference>
<evidence type="ECO:0000256" key="7">
    <source>
        <dbReference type="SAM" id="Coils"/>
    </source>
</evidence>
<keyword evidence="6" id="KW-0866">Nonsense-mediated mRNA decay</keyword>
<dbReference type="Pfam" id="PF15785">
    <property type="entry name" value="SMG1"/>
    <property type="match status" value="1"/>
</dbReference>
<dbReference type="Proteomes" id="UP000790347">
    <property type="component" value="Unassembled WGS sequence"/>
</dbReference>
<dbReference type="Pfam" id="PF02260">
    <property type="entry name" value="FATC"/>
    <property type="match status" value="1"/>
</dbReference>
<dbReference type="GO" id="GO:0000184">
    <property type="term" value="P:nuclear-transcribed mRNA catabolic process, nonsense-mediated decay"/>
    <property type="evidence" value="ECO:0007669"/>
    <property type="project" value="UniProtKB-KW"/>
</dbReference>
<evidence type="ECO:0000313" key="12">
    <source>
        <dbReference type="Proteomes" id="UP000790347"/>
    </source>
</evidence>
<sequence>MPIQCQNELQNFHNIIRPFMNLTEKKSWPNTFKDLTNFYLSSRSMRMNGQFMDRIFNESLRAFEKIFKEKLYKNTVEEMVTCMATLFDSVSEPLQSNLLDWIFNKIYFQQSTSEENKLIILRCLSSIIIDCQSMATNIDNYFFIQTKLKKALETTTANNNIEIFLQIFQLIITIGKRSPNSLRRHIEDLMDILLGWYMDGTQTIMTLYLIENIILSFDFKQNLQFFHMLLRSFIEDIEKYYQESLYNLIKPNQHHQQHAQTSSQLLMMKSNETIDNNQQLHTIALRIRLFAIFYRKILIEHPNSMMVNNLQQNSRFCIDSMAIMIKTIINLWPFYKSLSMSEELLIECNQSLIILMETSTTIFKSNVCIQSLENELHDYCQLLFNVIDDNDNEIFHYSSPKTIITAMDFLKLFIKNSKQSISLEIVDRFFNVKFQSLKFSLNKKVLESFISLFYCLLKIKSVEIIDKSYRHILSQIRIAFDFLHKIKRKYNNKQNGNVEKNDSSPVIVKNFDDSIPQQQQQQEEENSAMTTVQSNLMSNSHNPSSLRFSPNSHASNYFVDILKNLKSILSLNKLKIDSIIICLRLVENIVTYYGGGTSNQSKQASIVIALDEFIFANNYPICKLTCSIIMNLLPLIDDQSLPMYWQTMQIYRRACEFNIAHTDKQISELYVNLLSSLPICSMTKKSSSNRRSTTMMKTIQQAYSVQNKIFIHPEESHLTIVCVMNKTPSEHFSSLAFEKFFDFIQNGHDDDDSLQWLFRTLYASIDDERMKIPNQIRSTLGYLPFISSNNNLDLMKMFQYNYWTAIFWICFEFVQHCIENRLKTPLGKPQDTFTKIESLIKMFVADISSNSNVNRLAVNVSCVSANVAATKPNTIRIHMLLMIMDNFDKLIYNAIHGNSLRLYVSSKLSKQFFKKNRATCSEWLNRNRRSLMVLASKVGQLTIVVHHGQELLRNYQCDRTLFTLDEIEFILLLMIDSLIQMKASETIRGYYNWVKQYLGVKFVWIKAATDEANGRYERALIQYRNLLQNKVMANNNNGINQQPQQSLITTATNTNTTSTTTSNKNNPNTLNLISSSKNFICNSYTVNFFRKRILNCLLNIENYDDALEWWQIANRESNKTNVHQMACNLFGSTNIDYSYLKSLSTFADDDHDENMTKPTLTNNNNLASSIDHPLPLIQRSMFFDIESSYHQIQSKLFELANQFFNRSSTDTNSKQQFIEQLDDLIVQRINPLIRSFNMCGMVVENHFAMLQKISHQLRAIIQPTSTTTTVDKIRFDLFEWEDMNLDQLINGLSWYRVYAKLNEKTNHIEPVRMKHSLNRLLLKTARKARKTQNIELAEKLLFQFAQATTLNVDTIPDNTDRLISVVQNSLNNASSSSSMLNQNLLDFCYETSEYLHDKQESKMAVDVLLKSVNVLLETKQWSSAAMDGNNNNKTMAECTSRMFLKLVHYIQSESYECCREQFITLDGNPKLLEIDEKISCIQNLNHFDNISGKLLLMAVNNCPSMSKAWYQLGDWCYRWGRRLSDIDIDVGEQQQQRQQLPSMVSEDIEKDTNGREANIIEFYKLAANSYIRFLHINGHNSCDDIDATLRLLRLILKHAPELREILEIGLKETPTKPWKNITLQLFSRLNHHEPYTKLFVHELRRITVLWDELWIGIMQHSMNEMKKQVVALEKEIEKTRNNTNLYEKEKILFIKEQHNIFFRRLLYSLQLTNMLTSSDNPETPHEEWFQKNFNQLIQQLIESIACPENYYEPSNILFNYQNLFQTIRKRSLAANNYRFYMQDISPRLATLENTVIPLPGLNGSNVMLKGVFKTVSVLHTYTKPKKIILIGSDGRNYSYLFKGHEDLHLDERIMQFLSIVNQMISKFGPTINQQNNNSNINYDRMFIRARNYSVTPLGNKSGLIQWVEGGHALYNLYKRWLSNRDISLDEINKRVSANEIFKMKLAEHGITTENRNDWNMNILHKVFDELSNETPDDLIVRELWCSSVNSFDHWNLQQNFITSNAIMSVIGYILGLGDRHLDNILLDLTTGEVIHIDYNICFEKGKTLRVPEMVLCRLTQNIVNTFGVTGVDGKFRIACENVLKILRKGKETLLTLLEAFVYDPLIDWTPEHEEGFTGAIYGGAKIAQLASEGKIIPKKQMEKENQDAIERLKQLMKSVEQRNSDWPKIVNTDNEPPPRPQHQHQQQDLRILAKPSGNNNDNEGNQQQHQQQMLETRRHNKRNVYAFSVWKRIRMKLDGRDPDPNRRLSIYDQVNHLIKESTSMENLSRMYEGWTSWV</sequence>
<dbReference type="PROSITE" id="PS00916">
    <property type="entry name" value="PI3_4_KINASE_2"/>
    <property type="match status" value="1"/>
</dbReference>
<dbReference type="PROSITE" id="PS50290">
    <property type="entry name" value="PI3_4_KINASE_3"/>
    <property type="match status" value="1"/>
</dbReference>
<dbReference type="InterPro" id="IPR018936">
    <property type="entry name" value="PI3/4_kinase_CS"/>
</dbReference>
<dbReference type="SUPFAM" id="SSF56112">
    <property type="entry name" value="Protein kinase-like (PK-like)"/>
    <property type="match status" value="1"/>
</dbReference>
<dbReference type="InterPro" id="IPR036940">
    <property type="entry name" value="PI3/4_kinase_cat_sf"/>
</dbReference>
<feature type="coiled-coil region" evidence="7">
    <location>
        <begin position="1655"/>
        <end position="1689"/>
    </location>
</feature>
<dbReference type="GO" id="GO:0005634">
    <property type="term" value="C:nucleus"/>
    <property type="evidence" value="ECO:0007669"/>
    <property type="project" value="TreeGrafter"/>
</dbReference>
<keyword evidence="5" id="KW-0067">ATP-binding</keyword>
<evidence type="ECO:0000256" key="5">
    <source>
        <dbReference type="ARBA" id="ARBA00022840"/>
    </source>
</evidence>
<dbReference type="Gene3D" id="3.30.1010.10">
    <property type="entry name" value="Phosphatidylinositol 3-kinase Catalytic Subunit, Chain A, domain 4"/>
    <property type="match status" value="1"/>
</dbReference>
<gene>
    <name evidence="11" type="primary">SMG1</name>
    <name evidence="11" type="ORF">DERF_006331</name>
</gene>
<evidence type="ECO:0000259" key="10">
    <source>
        <dbReference type="PROSITE" id="PS51190"/>
    </source>
</evidence>
<keyword evidence="2" id="KW-0808">Transferase</keyword>
<dbReference type="InterPro" id="IPR050517">
    <property type="entry name" value="DDR_Repair_Kinase"/>
</dbReference>
<dbReference type="GO" id="GO:0004674">
    <property type="term" value="F:protein serine/threonine kinase activity"/>
    <property type="evidence" value="ECO:0007669"/>
    <property type="project" value="UniProtKB-EC"/>
</dbReference>
<dbReference type="SMART" id="SM01345">
    <property type="entry name" value="Rapamycin_bind"/>
    <property type="match status" value="1"/>
</dbReference>
<feature type="compositionally biased region" description="Low complexity" evidence="8">
    <location>
        <begin position="2198"/>
        <end position="2212"/>
    </location>
</feature>
<evidence type="ECO:0000256" key="8">
    <source>
        <dbReference type="SAM" id="MobiDB-lite"/>
    </source>
</evidence>
<comment type="caution">
    <text evidence="11">The sequence shown here is derived from an EMBL/GenBank/DDBJ whole genome shotgun (WGS) entry which is preliminary data.</text>
</comment>
<dbReference type="SMART" id="SM00146">
    <property type="entry name" value="PI3Kc"/>
    <property type="match status" value="1"/>
</dbReference>
<organism evidence="11 12">
    <name type="scientific">Dermatophagoides farinae</name>
    <name type="common">American house dust mite</name>
    <dbReference type="NCBI Taxonomy" id="6954"/>
    <lineage>
        <taxon>Eukaryota</taxon>
        <taxon>Metazoa</taxon>
        <taxon>Ecdysozoa</taxon>
        <taxon>Arthropoda</taxon>
        <taxon>Chelicerata</taxon>
        <taxon>Arachnida</taxon>
        <taxon>Acari</taxon>
        <taxon>Acariformes</taxon>
        <taxon>Sarcoptiformes</taxon>
        <taxon>Astigmata</taxon>
        <taxon>Psoroptidia</taxon>
        <taxon>Analgoidea</taxon>
        <taxon>Pyroglyphidae</taxon>
        <taxon>Dermatophagoidinae</taxon>
        <taxon>Dermatophagoides</taxon>
    </lineage>
</organism>
<keyword evidence="3" id="KW-0547">Nucleotide-binding</keyword>
<dbReference type="SMART" id="SM01343">
    <property type="entry name" value="FATC"/>
    <property type="match status" value="1"/>
</dbReference>
<evidence type="ECO:0000256" key="2">
    <source>
        <dbReference type="ARBA" id="ARBA00022679"/>
    </source>
</evidence>
<keyword evidence="7" id="KW-0175">Coiled coil</keyword>
<keyword evidence="4 11" id="KW-0418">Kinase</keyword>